<comment type="subcellular location">
    <subcellularLocation>
        <location evidence="1">Membrane</location>
        <topology evidence="1">Multi-pass membrane protein</topology>
    </subcellularLocation>
</comment>
<dbReference type="PANTHER" id="PTHR30371">
    <property type="entry name" value="SEC-INDEPENDENT PROTEIN TRANSLOCASE PROTEIN TATC"/>
    <property type="match status" value="1"/>
</dbReference>
<evidence type="ECO:0000256" key="5">
    <source>
        <dbReference type="ARBA" id="ARBA00023136"/>
    </source>
</evidence>
<evidence type="ECO:0000256" key="4">
    <source>
        <dbReference type="ARBA" id="ARBA00022989"/>
    </source>
</evidence>
<keyword evidence="3 6" id="KW-0812">Transmembrane</keyword>
<dbReference type="PRINTS" id="PR01840">
    <property type="entry name" value="TATCFAMILY"/>
</dbReference>
<accession>A0A4D6WZ34</accession>
<comment type="similarity">
    <text evidence="2">Belongs to the TatC family.</text>
</comment>
<evidence type="ECO:0000256" key="2">
    <source>
        <dbReference type="ARBA" id="ARBA00008882"/>
    </source>
</evidence>
<feature type="transmembrane region" description="Helical" evidence="6">
    <location>
        <begin position="26"/>
        <end position="48"/>
    </location>
</feature>
<name>A0A4D6WZ34_9FLOR</name>
<dbReference type="EMBL" id="MK814741">
    <property type="protein sequence ID" value="QCI08899.1"/>
    <property type="molecule type" value="Genomic_DNA"/>
</dbReference>
<evidence type="ECO:0000256" key="1">
    <source>
        <dbReference type="ARBA" id="ARBA00004141"/>
    </source>
</evidence>
<reference evidence="7" key="2">
    <citation type="submission" date="2019-04" db="EMBL/GenBank/DDBJ databases">
        <authorList>
            <person name="Pasella M."/>
        </authorList>
    </citation>
    <scope>NUCLEOTIDE SEQUENCE</scope>
    <source>
        <strain evidence="7">PD2766_5</strain>
    </source>
</reference>
<evidence type="ECO:0000256" key="3">
    <source>
        <dbReference type="ARBA" id="ARBA00022692"/>
    </source>
</evidence>
<dbReference type="GO" id="GO:0043953">
    <property type="term" value="P:protein transport by the Tat complex"/>
    <property type="evidence" value="ECO:0007669"/>
    <property type="project" value="TreeGrafter"/>
</dbReference>
<gene>
    <name evidence="7" type="primary">tatC</name>
</gene>
<evidence type="ECO:0000313" key="7">
    <source>
        <dbReference type="EMBL" id="QCI08899.1"/>
    </source>
</evidence>
<dbReference type="GO" id="GO:0065002">
    <property type="term" value="P:intracellular protein transmembrane transport"/>
    <property type="evidence" value="ECO:0007669"/>
    <property type="project" value="TreeGrafter"/>
</dbReference>
<dbReference type="PROSITE" id="PS01218">
    <property type="entry name" value="TATC"/>
    <property type="match status" value="1"/>
</dbReference>
<protein>
    <submittedName>
        <fullName evidence="7">Sec-independent protein translocase component TatC</fullName>
    </submittedName>
</protein>
<dbReference type="GO" id="GO:0033281">
    <property type="term" value="C:TAT protein transport complex"/>
    <property type="evidence" value="ECO:0007669"/>
    <property type="project" value="TreeGrafter"/>
</dbReference>
<proteinExistence type="inferred from homology"/>
<dbReference type="NCBIfam" id="TIGR00945">
    <property type="entry name" value="tatC"/>
    <property type="match status" value="1"/>
</dbReference>
<dbReference type="AlphaFoldDB" id="A0A4D6WZ34"/>
<dbReference type="GO" id="GO:0009977">
    <property type="term" value="F:proton motive force dependent protein transmembrane transporter activity"/>
    <property type="evidence" value="ECO:0007669"/>
    <property type="project" value="TreeGrafter"/>
</dbReference>
<sequence length="240" mass="27418">MKKIWKASNEKTMPIIEHLIELRSRILISLIIFFIITVVCLINIKYITYILQEPAKGIKFLQLAPGEYFFVSIKMSISLGILLSSPFSIYQIILFILPGLTIVEASYIIPILLGSISLFFIGIIFSYNILTPAALNFLINYGSEIVEPIWSFEEYYNFIILILFSTGIVFQIPVVQFILGISKIYSSKKMLEKWKYVIFTATIMSAIITPSTDPITQTCLTLAIIILYLITIFILKFLNK</sequence>
<keyword evidence="4 6" id="KW-1133">Transmembrane helix</keyword>
<reference evidence="7" key="1">
    <citation type="journal article" date="2019" name="Mol. Phylogenet. Evol.">
        <title>Morphological evolution and classification of the red algal order Ceramiales inferred using plastid phylogenomics.</title>
        <authorList>
            <person name="Diaz-Tapia P."/>
            <person name="Pasella M.M."/>
            <person name="Verbruggen H."/>
            <person name="Maggs C.A."/>
        </authorList>
    </citation>
    <scope>NUCLEOTIDE SEQUENCE</scope>
    <source>
        <strain evidence="7">PD2766_5</strain>
    </source>
</reference>
<dbReference type="InterPro" id="IPR002033">
    <property type="entry name" value="TatC"/>
</dbReference>
<feature type="transmembrane region" description="Helical" evidence="6">
    <location>
        <begin position="193"/>
        <end position="209"/>
    </location>
</feature>
<feature type="transmembrane region" description="Helical" evidence="6">
    <location>
        <begin position="215"/>
        <end position="238"/>
    </location>
</feature>
<feature type="transmembrane region" description="Helical" evidence="6">
    <location>
        <begin position="155"/>
        <end position="181"/>
    </location>
</feature>
<dbReference type="Pfam" id="PF00902">
    <property type="entry name" value="TatC"/>
    <property type="match status" value="1"/>
</dbReference>
<dbReference type="InterPro" id="IPR019820">
    <property type="entry name" value="Sec-indep_translocase_CS"/>
</dbReference>
<dbReference type="HAMAP" id="MF_00902">
    <property type="entry name" value="TatC"/>
    <property type="match status" value="1"/>
</dbReference>
<keyword evidence="7" id="KW-0934">Plastid</keyword>
<dbReference type="PANTHER" id="PTHR30371:SF0">
    <property type="entry name" value="SEC-INDEPENDENT PROTEIN TRANSLOCASE PROTEIN TATC, CHLOROPLASTIC-RELATED"/>
    <property type="match status" value="1"/>
</dbReference>
<evidence type="ECO:0000256" key="6">
    <source>
        <dbReference type="SAM" id="Phobius"/>
    </source>
</evidence>
<feature type="transmembrane region" description="Helical" evidence="6">
    <location>
        <begin position="109"/>
        <end position="135"/>
    </location>
</feature>
<organism evidence="7">
    <name type="scientific">Wrangelia sp</name>
    <dbReference type="NCBI Taxonomy" id="2575620"/>
    <lineage>
        <taxon>Eukaryota</taxon>
        <taxon>Rhodophyta</taxon>
        <taxon>Florideophyceae</taxon>
        <taxon>Rhodymeniophycidae</taxon>
        <taxon>Ceramiales</taxon>
        <taxon>Ceramiaceae</taxon>
        <taxon>Wrangelia</taxon>
    </lineage>
</organism>
<keyword evidence="5 6" id="KW-0472">Membrane</keyword>
<feature type="transmembrane region" description="Helical" evidence="6">
    <location>
        <begin position="68"/>
        <end position="97"/>
    </location>
</feature>
<geneLocation type="plastid" evidence="7"/>